<evidence type="ECO:0000313" key="2">
    <source>
        <dbReference type="EMBL" id="EUB60486.1"/>
    </source>
</evidence>
<organism evidence="2 3">
    <name type="scientific">Echinococcus granulosus</name>
    <name type="common">Hydatid tapeworm</name>
    <dbReference type="NCBI Taxonomy" id="6210"/>
    <lineage>
        <taxon>Eukaryota</taxon>
        <taxon>Metazoa</taxon>
        <taxon>Spiralia</taxon>
        <taxon>Lophotrochozoa</taxon>
        <taxon>Platyhelminthes</taxon>
        <taxon>Cestoda</taxon>
        <taxon>Eucestoda</taxon>
        <taxon>Cyclophyllidea</taxon>
        <taxon>Taeniidae</taxon>
        <taxon>Echinococcus</taxon>
        <taxon>Echinococcus granulosus group</taxon>
    </lineage>
</organism>
<dbReference type="AlphaFoldDB" id="W6UHE9"/>
<feature type="transmembrane region" description="Helical" evidence="1">
    <location>
        <begin position="44"/>
        <end position="64"/>
    </location>
</feature>
<name>W6UHE9_ECHGR</name>
<dbReference type="GeneID" id="36340395"/>
<proteinExistence type="predicted"/>
<keyword evidence="1" id="KW-1133">Transmembrane helix</keyword>
<evidence type="ECO:0000313" key="3">
    <source>
        <dbReference type="Proteomes" id="UP000019149"/>
    </source>
</evidence>
<dbReference type="RefSeq" id="XP_024351682.1">
    <property type="nucleotide sequence ID" value="XM_024493929.1"/>
</dbReference>
<dbReference type="KEGG" id="egl:EGR_04680"/>
<protein>
    <submittedName>
        <fullName evidence="2">Uncharacterized protein</fullName>
    </submittedName>
</protein>
<keyword evidence="3" id="KW-1185">Reference proteome</keyword>
<accession>W6UHE9</accession>
<evidence type="ECO:0000256" key="1">
    <source>
        <dbReference type="SAM" id="Phobius"/>
    </source>
</evidence>
<dbReference type="CTD" id="36340395"/>
<dbReference type="EMBL" id="APAU02000030">
    <property type="protein sequence ID" value="EUB60486.1"/>
    <property type="molecule type" value="Genomic_DNA"/>
</dbReference>
<sequence>MALEIVFMYPNKCGLLQRNWDVINDKALISLQKPHIDMSTKKNFMFLFGVSLIIVASLNAYVASKLLSDTSSIKLTSKSEFCLKNDLSNVALFKFIKNEHRRFNEFLLLYSFSDKLFLTLN</sequence>
<gene>
    <name evidence="2" type="ORF">EGR_04680</name>
</gene>
<reference evidence="2 3" key="1">
    <citation type="journal article" date="2013" name="Nat. Genet.">
        <title>The genome of the hydatid tapeworm Echinococcus granulosus.</title>
        <authorList>
            <person name="Zheng H."/>
            <person name="Zhang W."/>
            <person name="Zhang L."/>
            <person name="Zhang Z."/>
            <person name="Li J."/>
            <person name="Lu G."/>
            <person name="Zhu Y."/>
            <person name="Wang Y."/>
            <person name="Huang Y."/>
            <person name="Liu J."/>
            <person name="Kang H."/>
            <person name="Chen J."/>
            <person name="Wang L."/>
            <person name="Chen A."/>
            <person name="Yu S."/>
            <person name="Gao Z."/>
            <person name="Jin L."/>
            <person name="Gu W."/>
            <person name="Wang Z."/>
            <person name="Zhao L."/>
            <person name="Shi B."/>
            <person name="Wen H."/>
            <person name="Lin R."/>
            <person name="Jones M.K."/>
            <person name="Brejova B."/>
            <person name="Vinar T."/>
            <person name="Zhao G."/>
            <person name="McManus D.P."/>
            <person name="Chen Z."/>
            <person name="Zhou Y."/>
            <person name="Wang S."/>
        </authorList>
    </citation>
    <scope>NUCLEOTIDE SEQUENCE [LARGE SCALE GENOMIC DNA]</scope>
</reference>
<comment type="caution">
    <text evidence="2">The sequence shown here is derived from an EMBL/GenBank/DDBJ whole genome shotgun (WGS) entry which is preliminary data.</text>
</comment>
<keyword evidence="1" id="KW-0812">Transmembrane</keyword>
<dbReference type="Proteomes" id="UP000019149">
    <property type="component" value="Unassembled WGS sequence"/>
</dbReference>
<keyword evidence="1" id="KW-0472">Membrane</keyword>